<dbReference type="RefSeq" id="WP_189358927.1">
    <property type="nucleotide sequence ID" value="NZ_BMWZ01000001.1"/>
</dbReference>
<reference evidence="2" key="2">
    <citation type="submission" date="2020-09" db="EMBL/GenBank/DDBJ databases">
        <authorList>
            <person name="Sun Q."/>
            <person name="Kim S."/>
        </authorList>
    </citation>
    <scope>NUCLEOTIDE SEQUENCE</scope>
    <source>
        <strain evidence="2">KCTC 12710</strain>
    </source>
</reference>
<accession>A0A918V558</accession>
<keyword evidence="1" id="KW-0472">Membrane</keyword>
<feature type="transmembrane region" description="Helical" evidence="1">
    <location>
        <begin position="15"/>
        <end position="37"/>
    </location>
</feature>
<evidence type="ECO:0008006" key="4">
    <source>
        <dbReference type="Google" id="ProtNLM"/>
    </source>
</evidence>
<gene>
    <name evidence="2" type="ORF">GCM10007028_03790</name>
</gene>
<keyword evidence="1" id="KW-0812">Transmembrane</keyword>
<keyword evidence="1" id="KW-1133">Transmembrane helix</keyword>
<dbReference type="EMBL" id="BMWZ01000001">
    <property type="protein sequence ID" value="GGZ69926.1"/>
    <property type="molecule type" value="Genomic_DNA"/>
</dbReference>
<organism evidence="2 3">
    <name type="scientific">Algibacter mikhailovii</name>
    <dbReference type="NCBI Taxonomy" id="425498"/>
    <lineage>
        <taxon>Bacteria</taxon>
        <taxon>Pseudomonadati</taxon>
        <taxon>Bacteroidota</taxon>
        <taxon>Flavobacteriia</taxon>
        <taxon>Flavobacteriales</taxon>
        <taxon>Flavobacteriaceae</taxon>
        <taxon>Algibacter</taxon>
    </lineage>
</organism>
<evidence type="ECO:0000313" key="3">
    <source>
        <dbReference type="Proteomes" id="UP000636004"/>
    </source>
</evidence>
<name>A0A918V558_9FLAO</name>
<sequence length="1319" mass="151126">MTKSIKKNTKKKKRIFLKIGAFIVLIPILLSAFGMFYKKDVLIFIQEFYEKNHNGTLKIEDIKVNAIKDFPNLNFKLLGLEHTNFDTIYNKRTDLKASEVEIILTLADVFTKHLRLKKIRLKDMQYVSTIEKGKPESFYADIKRAKQEAPNMPFVLPSWLHENKLKIQFKNIDVQIIDSVLNKAFHFTIHDFKSTVKTNDEIITGKNNMEVSIHKLGFNLDKGTFFNGALIQGTYDFRFNLHEQTIALTPFDLFIDDQKFLLAADFNLSNGAQYNFDLVNDNTNLKATKALLPNNISKKLVDYQLDKPLKTHLKLKGQFAYKDNPVVKVDFSTESNTFIFKEAFPISDITFTGHLTNDIYKNDSIRVLKKTPRDFQLNLKSLSGNLKGIDVKIKESFYRSTPETNNYVKANIDLQGKNEDLAAVLNNTDFYFNGGQFKLEALVDGDIDNPLLLLNHAQGNFKMDKTEVFFKPTKSQLPINQIDLSLNNEFAKINTIEIPLLDNEVITLRGHLKHLSSLIENIPDYPLESFVEFEANTIHVNNFMDLLNKFAPKNKTALDTRKDLHTTLAKIHNQFHPTVKMRLGKLIYNGNVLNDVITNIGFLNEETLDVKTFIFNHKGAQVGLDGEVKIPKPLGETKDPIFIDFNVNMHGASSAFNNIFKKSLLQFTAGDFSFSGHINGNIHKFNELLSNVSGNLKINKNTLYYEPVHLNIEINEMLLNIKHSTAYLEKFEVEIGEDHKLQISAMVEHFPGFLIPEDKNPNTYLQVKSKYIDLDKLLILLEDFKNKAEETNLQKKSNLYQSFKDIYGFNPNIEIDIDTLKYKDLVTNNIVAQFYFENESQLILENLGIDYKQSQAQIHGQVNAYNTALSINNTANFDINFNIQAQGETKDLNDYFGNSNFLFDSGQFKFKGNYEAKSENFVLSTSEATGRLQLTPSVIEFKAAELFIPIDTLDLAIKNNKATINSLQLRLKSNDYINVSGNIDNFSGLVSKNSEDQIHSSRFLIYSPNLDTDDIDEILLDARMGKPKPSNEAKKDLALLKNSLLDLKKSFHPELEVKIDTFSYQKFKITHLKSNLFFDQKDNIHLKNTGFRYRKGRLDLDMLLALAEIDKTSFQTLMTTEQFDIGQAAQDFDYFNIESLREAEKFEAIFNYDMAIKGQFDAKDSLKVKSLNGHIDFQIDSLKLFEFKPIVDNIKVLKKERFKAMSFQPIVEKISINNGVFSIPRTEIQSSAIDFFIEGKTEPKAFRDIWISIPLNNLKANDGIVLSEKVGYENTGSKIYIQMVQDFHHKKAKKRKLKTKIRFSNKKLRKGKTPASAID</sequence>
<evidence type="ECO:0000313" key="2">
    <source>
        <dbReference type="EMBL" id="GGZ69926.1"/>
    </source>
</evidence>
<proteinExistence type="predicted"/>
<protein>
    <recommendedName>
        <fullName evidence="4">AsmA-like C-terminal domain-containing protein</fullName>
    </recommendedName>
</protein>
<reference evidence="2" key="1">
    <citation type="journal article" date="2014" name="Int. J. Syst. Evol. Microbiol.">
        <title>Complete genome sequence of Corynebacterium casei LMG S-19264T (=DSM 44701T), isolated from a smear-ripened cheese.</title>
        <authorList>
            <consortium name="US DOE Joint Genome Institute (JGI-PGF)"/>
            <person name="Walter F."/>
            <person name="Albersmeier A."/>
            <person name="Kalinowski J."/>
            <person name="Ruckert C."/>
        </authorList>
    </citation>
    <scope>NUCLEOTIDE SEQUENCE</scope>
    <source>
        <strain evidence="2">KCTC 12710</strain>
    </source>
</reference>
<dbReference type="Proteomes" id="UP000636004">
    <property type="component" value="Unassembled WGS sequence"/>
</dbReference>
<keyword evidence="3" id="KW-1185">Reference proteome</keyword>
<evidence type="ECO:0000256" key="1">
    <source>
        <dbReference type="SAM" id="Phobius"/>
    </source>
</evidence>
<comment type="caution">
    <text evidence="2">The sequence shown here is derived from an EMBL/GenBank/DDBJ whole genome shotgun (WGS) entry which is preliminary data.</text>
</comment>